<evidence type="ECO:0000256" key="6">
    <source>
        <dbReference type="ARBA" id="ARBA00023002"/>
    </source>
</evidence>
<name>A0A6P5XVV9_DURZI</name>
<evidence type="ECO:0000256" key="2">
    <source>
        <dbReference type="ARBA" id="ARBA00004123"/>
    </source>
</evidence>
<organism evidence="11 12">
    <name type="scientific">Durio zibethinus</name>
    <name type="common">Durian</name>
    <dbReference type="NCBI Taxonomy" id="66656"/>
    <lineage>
        <taxon>Eukaryota</taxon>
        <taxon>Viridiplantae</taxon>
        <taxon>Streptophyta</taxon>
        <taxon>Embryophyta</taxon>
        <taxon>Tracheophyta</taxon>
        <taxon>Spermatophyta</taxon>
        <taxon>Magnoliopsida</taxon>
        <taxon>eudicotyledons</taxon>
        <taxon>Gunneridae</taxon>
        <taxon>Pentapetalae</taxon>
        <taxon>rosids</taxon>
        <taxon>malvids</taxon>
        <taxon>Malvales</taxon>
        <taxon>Malvaceae</taxon>
        <taxon>Helicteroideae</taxon>
        <taxon>Durio</taxon>
    </lineage>
</organism>
<evidence type="ECO:0000256" key="4">
    <source>
        <dbReference type="ARBA" id="ARBA00022723"/>
    </source>
</evidence>
<dbReference type="AlphaFoldDB" id="A0A6P5XVV9"/>
<comment type="similarity">
    <text evidence="3">Belongs to the JARID1 histone demethylase family.</text>
</comment>
<dbReference type="GO" id="GO:0051213">
    <property type="term" value="F:dioxygenase activity"/>
    <property type="evidence" value="ECO:0007669"/>
    <property type="project" value="UniProtKB-KW"/>
</dbReference>
<keyword evidence="4" id="KW-0479">Metal-binding</keyword>
<accession>A0A6P5XVV9</accession>
<dbReference type="Pfam" id="PF13621">
    <property type="entry name" value="Cupin_8"/>
    <property type="match status" value="1"/>
</dbReference>
<keyword evidence="6" id="KW-0560">Oxidoreductase</keyword>
<keyword evidence="7" id="KW-0408">Iron</keyword>
<dbReference type="SMART" id="SM00558">
    <property type="entry name" value="JmjC"/>
    <property type="match status" value="1"/>
</dbReference>
<dbReference type="RefSeq" id="XP_022732335.1">
    <property type="nucleotide sequence ID" value="XM_022876600.1"/>
</dbReference>
<feature type="region of interest" description="Disordered" evidence="9">
    <location>
        <begin position="1"/>
        <end position="23"/>
    </location>
</feature>
<dbReference type="OrthoDB" id="47172at2759"/>
<dbReference type="GeneID" id="111286567"/>
<evidence type="ECO:0000259" key="10">
    <source>
        <dbReference type="PROSITE" id="PS51184"/>
    </source>
</evidence>
<dbReference type="FunFam" id="2.60.120.650:FF:000029">
    <property type="entry name" value="lysine-specific demethylase JMJ30"/>
    <property type="match status" value="1"/>
</dbReference>
<dbReference type="InterPro" id="IPR056520">
    <property type="entry name" value="ARM_KDM8_N"/>
</dbReference>
<comment type="subcellular location">
    <subcellularLocation>
        <location evidence="2">Nucleus</location>
    </subcellularLocation>
</comment>
<dbReference type="SUPFAM" id="SSF51197">
    <property type="entry name" value="Clavaminate synthase-like"/>
    <property type="match status" value="1"/>
</dbReference>
<feature type="domain" description="JmjC" evidence="10">
    <location>
        <begin position="256"/>
        <end position="420"/>
    </location>
</feature>
<proteinExistence type="inferred from homology"/>
<evidence type="ECO:0000256" key="9">
    <source>
        <dbReference type="SAM" id="MobiDB-lite"/>
    </source>
</evidence>
<keyword evidence="11" id="KW-1185">Reference proteome</keyword>
<evidence type="ECO:0000313" key="11">
    <source>
        <dbReference type="Proteomes" id="UP000515121"/>
    </source>
</evidence>
<keyword evidence="5" id="KW-0223">Dioxygenase</keyword>
<evidence type="ECO:0000256" key="8">
    <source>
        <dbReference type="ARBA" id="ARBA00023242"/>
    </source>
</evidence>
<evidence type="ECO:0000256" key="1">
    <source>
        <dbReference type="ARBA" id="ARBA00001954"/>
    </source>
</evidence>
<reference evidence="12" key="1">
    <citation type="submission" date="2025-08" db="UniProtKB">
        <authorList>
            <consortium name="RefSeq"/>
        </authorList>
    </citation>
    <scope>IDENTIFICATION</scope>
    <source>
        <tissue evidence="12">Fruit stalk</tissue>
    </source>
</reference>
<gene>
    <name evidence="12" type="primary">LOC111286567</name>
</gene>
<dbReference type="PANTHER" id="PTHR12461:SF105">
    <property type="entry name" value="HYPOXIA-INDUCIBLE FACTOR 1-ALPHA INHIBITOR"/>
    <property type="match status" value="1"/>
</dbReference>
<dbReference type="GO" id="GO:0046872">
    <property type="term" value="F:metal ion binding"/>
    <property type="evidence" value="ECO:0007669"/>
    <property type="project" value="UniProtKB-KW"/>
</dbReference>
<dbReference type="GO" id="GO:0005634">
    <property type="term" value="C:nucleus"/>
    <property type="evidence" value="ECO:0007669"/>
    <property type="project" value="UniProtKB-SubCell"/>
</dbReference>
<keyword evidence="8" id="KW-0539">Nucleus</keyword>
<evidence type="ECO:0000256" key="7">
    <source>
        <dbReference type="ARBA" id="ARBA00023004"/>
    </source>
</evidence>
<sequence length="420" mass="46953">MSYAATATTNATTFSTPTLDSESPTLLQSITSHGGYAYARMAALAAAGDERAAEAAREMAWEQLHSGPWNSVLPVWRDAYSMACLCVAKFHFSNGEFRDALRALDMGIIMGGPLLRKDLDSAIEVVSASKARQYSNGGADADNEGRQNAVSRLLVCPEEFDESEVLQILPIRSLASKIVGKRSALSLEGFLHEFFLSGSPVIITDCMAHWPARTRWNDVDYLRRVAGDRTVPVEVGKNYLCSEWKQELITFSQFLERVQSNGSGSKVPTYLAQHQLFDQINELRKDISIPDYCYAGGGELRSLNAWFGPAGTVTPLHHDPHHNILAQVVGKKYVRLYSASYCEELYPYSEIMLNNSSQVDLDNIDDEEFPKVRELEFVDCILEEGEMLYIPPKWWHYVRSLTKSFSVSFWWSDSGSSTVP</sequence>
<evidence type="ECO:0000256" key="3">
    <source>
        <dbReference type="ARBA" id="ARBA00006801"/>
    </source>
</evidence>
<dbReference type="KEGG" id="dzi:111286567"/>
<dbReference type="Proteomes" id="UP000515121">
    <property type="component" value="Unplaced"/>
</dbReference>
<dbReference type="PANTHER" id="PTHR12461">
    <property type="entry name" value="HYPOXIA-INDUCIBLE FACTOR 1 ALPHA INHIBITOR-RELATED"/>
    <property type="match status" value="1"/>
</dbReference>
<dbReference type="InterPro" id="IPR003347">
    <property type="entry name" value="JmjC_dom"/>
</dbReference>
<evidence type="ECO:0000313" key="12">
    <source>
        <dbReference type="RefSeq" id="XP_022732335.1"/>
    </source>
</evidence>
<evidence type="ECO:0000256" key="5">
    <source>
        <dbReference type="ARBA" id="ARBA00022964"/>
    </source>
</evidence>
<dbReference type="InterPro" id="IPR041667">
    <property type="entry name" value="Cupin_8"/>
</dbReference>
<protein>
    <submittedName>
        <fullName evidence="12">Lysine-specific demethylase JMJ30-like</fullName>
    </submittedName>
</protein>
<dbReference type="Gene3D" id="2.60.120.650">
    <property type="entry name" value="Cupin"/>
    <property type="match status" value="1"/>
</dbReference>
<comment type="cofactor">
    <cofactor evidence="1">
        <name>Fe(2+)</name>
        <dbReference type="ChEBI" id="CHEBI:29033"/>
    </cofactor>
</comment>
<dbReference type="PROSITE" id="PS51184">
    <property type="entry name" value="JMJC"/>
    <property type="match status" value="1"/>
</dbReference>
<dbReference type="Pfam" id="PF24472">
    <property type="entry name" value="ARM_KDM8_N"/>
    <property type="match status" value="1"/>
</dbReference>
<feature type="compositionally biased region" description="Low complexity" evidence="9">
    <location>
        <begin position="1"/>
        <end position="18"/>
    </location>
</feature>